<proteinExistence type="predicted"/>
<protein>
    <submittedName>
        <fullName evidence="1">Uncharacterized protein</fullName>
    </submittedName>
</protein>
<keyword evidence="2" id="KW-1185">Reference proteome</keyword>
<name>A0AAE1EXK9_PETCI</name>
<dbReference type="Proteomes" id="UP001286313">
    <property type="component" value="Unassembled WGS sequence"/>
</dbReference>
<organism evidence="1 2">
    <name type="scientific">Petrolisthes cinctipes</name>
    <name type="common">Flat porcelain crab</name>
    <dbReference type="NCBI Taxonomy" id="88211"/>
    <lineage>
        <taxon>Eukaryota</taxon>
        <taxon>Metazoa</taxon>
        <taxon>Ecdysozoa</taxon>
        <taxon>Arthropoda</taxon>
        <taxon>Crustacea</taxon>
        <taxon>Multicrustacea</taxon>
        <taxon>Malacostraca</taxon>
        <taxon>Eumalacostraca</taxon>
        <taxon>Eucarida</taxon>
        <taxon>Decapoda</taxon>
        <taxon>Pleocyemata</taxon>
        <taxon>Anomura</taxon>
        <taxon>Galatheoidea</taxon>
        <taxon>Porcellanidae</taxon>
        <taxon>Petrolisthes</taxon>
    </lineage>
</organism>
<evidence type="ECO:0000313" key="2">
    <source>
        <dbReference type="Proteomes" id="UP001286313"/>
    </source>
</evidence>
<comment type="caution">
    <text evidence="1">The sequence shown here is derived from an EMBL/GenBank/DDBJ whole genome shotgun (WGS) entry which is preliminary data.</text>
</comment>
<sequence>MLERRQQRFDPTLGEHKLEARGALCVCALYTSLPACLPPCLTPCLLLHDHQTLALPCCPSCLTSHYTSLHYTTTPDHTQHPSSCLHITPFSPHSSSSPCCPSCLTSHHTTPHYTSHHTCCSYHTPHLVSTLHLSHLTPHLPHLNSHSLVNTSLTAPHPS</sequence>
<dbReference type="EMBL" id="JAWQEG010004057">
    <property type="protein sequence ID" value="KAK3863221.1"/>
    <property type="molecule type" value="Genomic_DNA"/>
</dbReference>
<evidence type="ECO:0000313" key="1">
    <source>
        <dbReference type="EMBL" id="KAK3863221.1"/>
    </source>
</evidence>
<accession>A0AAE1EXK9</accession>
<dbReference type="AlphaFoldDB" id="A0AAE1EXK9"/>
<gene>
    <name evidence="1" type="ORF">Pcinc_030974</name>
</gene>
<reference evidence="1" key="1">
    <citation type="submission" date="2023-10" db="EMBL/GenBank/DDBJ databases">
        <title>Genome assemblies of two species of porcelain crab, Petrolisthes cinctipes and Petrolisthes manimaculis (Anomura: Porcellanidae).</title>
        <authorList>
            <person name="Angst P."/>
        </authorList>
    </citation>
    <scope>NUCLEOTIDE SEQUENCE</scope>
    <source>
        <strain evidence="1">PB745_01</strain>
        <tissue evidence="1">Gill</tissue>
    </source>
</reference>